<dbReference type="GO" id="GO:0005886">
    <property type="term" value="C:plasma membrane"/>
    <property type="evidence" value="ECO:0007669"/>
    <property type="project" value="UniProtKB-SubCell"/>
</dbReference>
<evidence type="ECO:0000256" key="10">
    <source>
        <dbReference type="SAM" id="Phobius"/>
    </source>
</evidence>
<reference evidence="11 12" key="1">
    <citation type="journal article" date="2021" name="J. Hered.">
        <title>A chromosome-level genome assembly of the parasitoid wasp, Cotesia glomerata (Hymenoptera: Braconidae).</title>
        <authorList>
            <person name="Pinto B.J."/>
            <person name="Weis J.J."/>
            <person name="Gamble T."/>
            <person name="Ode P.J."/>
            <person name="Paul R."/>
            <person name="Zaspel J.M."/>
        </authorList>
    </citation>
    <scope>NUCLEOTIDE SEQUENCE [LARGE SCALE GENOMIC DNA]</scope>
    <source>
        <strain evidence="11">CgM1</strain>
    </source>
</reference>
<evidence type="ECO:0000256" key="4">
    <source>
        <dbReference type="ARBA" id="ARBA00022692"/>
    </source>
</evidence>
<evidence type="ECO:0000256" key="5">
    <source>
        <dbReference type="ARBA" id="ARBA00022725"/>
    </source>
</evidence>
<proteinExistence type="predicted"/>
<accession>A0AAV7HXT3</accession>
<keyword evidence="6 10" id="KW-1133">Transmembrane helix</keyword>
<evidence type="ECO:0000256" key="2">
    <source>
        <dbReference type="ARBA" id="ARBA00022475"/>
    </source>
</evidence>
<comment type="subcellular location">
    <subcellularLocation>
        <location evidence="1">Cell membrane</location>
        <topology evidence="1">Multi-pass membrane protein</topology>
    </subcellularLocation>
</comment>
<dbReference type="PANTHER" id="PTHR21137:SF35">
    <property type="entry name" value="ODORANT RECEPTOR 19A-RELATED"/>
    <property type="match status" value="1"/>
</dbReference>
<comment type="caution">
    <text evidence="11">The sequence shown here is derived from an EMBL/GenBank/DDBJ whole genome shotgun (WGS) entry which is preliminary data.</text>
</comment>
<dbReference type="GO" id="GO:0007165">
    <property type="term" value="P:signal transduction"/>
    <property type="evidence" value="ECO:0007669"/>
    <property type="project" value="UniProtKB-KW"/>
</dbReference>
<feature type="transmembrane region" description="Helical" evidence="10">
    <location>
        <begin position="80"/>
        <end position="101"/>
    </location>
</feature>
<keyword evidence="3" id="KW-0716">Sensory transduction</keyword>
<dbReference type="Pfam" id="PF02949">
    <property type="entry name" value="7tm_6"/>
    <property type="match status" value="1"/>
</dbReference>
<dbReference type="EMBL" id="JAHXZJ010002982">
    <property type="protein sequence ID" value="KAH0535162.1"/>
    <property type="molecule type" value="Genomic_DNA"/>
</dbReference>
<evidence type="ECO:0000256" key="3">
    <source>
        <dbReference type="ARBA" id="ARBA00022606"/>
    </source>
</evidence>
<gene>
    <name evidence="11" type="ORF">KQX54_014444</name>
</gene>
<keyword evidence="5" id="KW-0552">Olfaction</keyword>
<keyword evidence="8" id="KW-0675">Receptor</keyword>
<evidence type="ECO:0000313" key="12">
    <source>
        <dbReference type="Proteomes" id="UP000826195"/>
    </source>
</evidence>
<evidence type="ECO:0000256" key="6">
    <source>
        <dbReference type="ARBA" id="ARBA00022989"/>
    </source>
</evidence>
<dbReference type="GO" id="GO:0005549">
    <property type="term" value="F:odorant binding"/>
    <property type="evidence" value="ECO:0007669"/>
    <property type="project" value="InterPro"/>
</dbReference>
<dbReference type="PANTHER" id="PTHR21137">
    <property type="entry name" value="ODORANT RECEPTOR"/>
    <property type="match status" value="1"/>
</dbReference>
<dbReference type="AlphaFoldDB" id="A0AAV7HXT3"/>
<evidence type="ECO:0000256" key="8">
    <source>
        <dbReference type="ARBA" id="ARBA00023170"/>
    </source>
</evidence>
<dbReference type="Proteomes" id="UP000826195">
    <property type="component" value="Unassembled WGS sequence"/>
</dbReference>
<name>A0AAV7HXT3_COTGL</name>
<keyword evidence="7 10" id="KW-0472">Membrane</keyword>
<keyword evidence="9" id="KW-0807">Transducer</keyword>
<sequence length="170" mass="19363">MSLIIFERRSIEYISDKLGKSPFKSCDSIEKAISTKFDGIVRNVFICYMITIGAMLVYCGSRFTEVSPLETLPFNGWFPYNYSSPTVYWLTAAFQVIAINITNGIDLLMDLLLSSILCSMCGQIHLLKHRFKVMLEALKVMTSKNDGSDMATTEKLMISEWVEYHIDLVE</sequence>
<keyword evidence="12" id="KW-1185">Reference proteome</keyword>
<dbReference type="InterPro" id="IPR004117">
    <property type="entry name" value="7tm6_olfct_rcpt"/>
</dbReference>
<protein>
    <recommendedName>
        <fullName evidence="13">Odorant receptor</fullName>
    </recommendedName>
</protein>
<evidence type="ECO:0000256" key="1">
    <source>
        <dbReference type="ARBA" id="ARBA00004651"/>
    </source>
</evidence>
<dbReference type="GO" id="GO:0004984">
    <property type="term" value="F:olfactory receptor activity"/>
    <property type="evidence" value="ECO:0007669"/>
    <property type="project" value="InterPro"/>
</dbReference>
<feature type="transmembrane region" description="Helical" evidence="10">
    <location>
        <begin position="40"/>
        <end position="59"/>
    </location>
</feature>
<evidence type="ECO:0008006" key="13">
    <source>
        <dbReference type="Google" id="ProtNLM"/>
    </source>
</evidence>
<evidence type="ECO:0000256" key="7">
    <source>
        <dbReference type="ARBA" id="ARBA00023136"/>
    </source>
</evidence>
<evidence type="ECO:0000256" key="9">
    <source>
        <dbReference type="ARBA" id="ARBA00023224"/>
    </source>
</evidence>
<keyword evidence="2" id="KW-1003">Cell membrane</keyword>
<evidence type="ECO:0000313" key="11">
    <source>
        <dbReference type="EMBL" id="KAH0535162.1"/>
    </source>
</evidence>
<organism evidence="11 12">
    <name type="scientific">Cotesia glomerata</name>
    <name type="common">Lepidopteran parasitic wasp</name>
    <name type="synonym">Apanteles glomeratus</name>
    <dbReference type="NCBI Taxonomy" id="32391"/>
    <lineage>
        <taxon>Eukaryota</taxon>
        <taxon>Metazoa</taxon>
        <taxon>Ecdysozoa</taxon>
        <taxon>Arthropoda</taxon>
        <taxon>Hexapoda</taxon>
        <taxon>Insecta</taxon>
        <taxon>Pterygota</taxon>
        <taxon>Neoptera</taxon>
        <taxon>Endopterygota</taxon>
        <taxon>Hymenoptera</taxon>
        <taxon>Apocrita</taxon>
        <taxon>Ichneumonoidea</taxon>
        <taxon>Braconidae</taxon>
        <taxon>Microgastrinae</taxon>
        <taxon>Cotesia</taxon>
    </lineage>
</organism>
<keyword evidence="4 10" id="KW-0812">Transmembrane</keyword>